<reference evidence="2 3" key="1">
    <citation type="submission" date="2016-02" db="EMBL/GenBank/DDBJ databases">
        <title>Anaerosporomusa subterraneum gen. nov., sp. nov., a spore-forming obligate anaerobe isolated from saprolite.</title>
        <authorList>
            <person name="Choi J.K."/>
            <person name="Shah M."/>
            <person name="Yee N."/>
        </authorList>
    </citation>
    <scope>NUCLEOTIDE SEQUENCE [LARGE SCALE GENOMIC DNA]</scope>
    <source>
        <strain evidence="2 3">RU4</strain>
    </source>
</reference>
<dbReference type="InterPro" id="IPR036388">
    <property type="entry name" value="WH-like_DNA-bd_sf"/>
</dbReference>
<accession>A0A154BQY6</accession>
<evidence type="ECO:0000313" key="2">
    <source>
        <dbReference type="EMBL" id="KYZ75928.1"/>
    </source>
</evidence>
<evidence type="ECO:0000256" key="1">
    <source>
        <dbReference type="SAM" id="MobiDB-lite"/>
    </source>
</evidence>
<proteinExistence type="predicted"/>
<dbReference type="AlphaFoldDB" id="A0A154BQY6"/>
<comment type="caution">
    <text evidence="2">The sequence shown here is derived from an EMBL/GenBank/DDBJ whole genome shotgun (WGS) entry which is preliminary data.</text>
</comment>
<dbReference type="Proteomes" id="UP000076268">
    <property type="component" value="Unassembled WGS sequence"/>
</dbReference>
<sequence>MKNKYPKYTTEEKNKIVEEYLQGLISRKNLLEKYKVASDSMLVRWVDQYRRTGTTYDNRGKSSAGRPKKKNSLIPEEMTREELIQYVKAVEDLKKFLAYQREQKKNTD</sequence>
<dbReference type="OrthoDB" id="9781005at2"/>
<dbReference type="InterPro" id="IPR010921">
    <property type="entry name" value="Trp_repressor/repl_initiator"/>
</dbReference>
<evidence type="ECO:0000313" key="3">
    <source>
        <dbReference type="Proteomes" id="UP000076268"/>
    </source>
</evidence>
<feature type="region of interest" description="Disordered" evidence="1">
    <location>
        <begin position="53"/>
        <end position="74"/>
    </location>
</feature>
<name>A0A154BQY6_ANASB</name>
<dbReference type="Gene3D" id="1.10.10.10">
    <property type="entry name" value="Winged helix-like DNA-binding domain superfamily/Winged helix DNA-binding domain"/>
    <property type="match status" value="1"/>
</dbReference>
<keyword evidence="3" id="KW-1185">Reference proteome</keyword>
<organism evidence="2 3">
    <name type="scientific">Anaerosporomusa subterranea</name>
    <dbReference type="NCBI Taxonomy" id="1794912"/>
    <lineage>
        <taxon>Bacteria</taxon>
        <taxon>Bacillati</taxon>
        <taxon>Bacillota</taxon>
        <taxon>Negativicutes</taxon>
        <taxon>Acetonemataceae</taxon>
        <taxon>Anaerosporomusa</taxon>
    </lineage>
</organism>
<dbReference type="EMBL" id="LSGP01000018">
    <property type="protein sequence ID" value="KYZ75928.1"/>
    <property type="molecule type" value="Genomic_DNA"/>
</dbReference>
<dbReference type="SUPFAM" id="SSF48295">
    <property type="entry name" value="TrpR-like"/>
    <property type="match status" value="1"/>
</dbReference>
<dbReference type="RefSeq" id="WP_066243122.1">
    <property type="nucleotide sequence ID" value="NZ_LSGP01000018.1"/>
</dbReference>
<evidence type="ECO:0008006" key="4">
    <source>
        <dbReference type="Google" id="ProtNLM"/>
    </source>
</evidence>
<protein>
    <recommendedName>
        <fullName evidence="4">Transposase</fullName>
    </recommendedName>
</protein>
<gene>
    <name evidence="2" type="ORF">AXX12_18515</name>
</gene>
<dbReference type="GO" id="GO:0043565">
    <property type="term" value="F:sequence-specific DNA binding"/>
    <property type="evidence" value="ECO:0007669"/>
    <property type="project" value="InterPro"/>
</dbReference>